<dbReference type="InterPro" id="IPR050300">
    <property type="entry name" value="GDXG_lipolytic_enzyme"/>
</dbReference>
<evidence type="ECO:0000259" key="3">
    <source>
        <dbReference type="Pfam" id="PF07859"/>
    </source>
</evidence>
<evidence type="ECO:0000313" key="5">
    <source>
        <dbReference type="Proteomes" id="UP000184052"/>
    </source>
</evidence>
<dbReference type="OrthoDB" id="1698432at2"/>
<name>A0A1M6MEV2_9FIRM</name>
<sequence>MQSLKSKVIIGLIRNRHLFKLKFKKEVVDESFDVEKFRSGIDKTSESMNRRIKGFDICDVNIDGIHGEWIDIDETPEDKIIMYIHGGGFISGSCHTHKAHVVKFVKEAGVKALLFDYRLAPEHPFPAATDDCLKVYRWLLEQGYKPENIVIAGESAGATLTLSTLLNIKCENLPQPAGAVSISPVTDLRCLADSFERNAPKDIAPYNSWNIWTGYYIGDADPSDPILSPQFGELDGLPPTYLCVGTYEIHQDDTVSFHERMKKFKSPSELHMYEGMVHAFPILAPMFPEATEALGDICRFIKEKLNL</sequence>
<evidence type="ECO:0000256" key="1">
    <source>
        <dbReference type="ARBA" id="ARBA00010515"/>
    </source>
</evidence>
<dbReference type="InterPro" id="IPR029058">
    <property type="entry name" value="AB_hydrolase_fold"/>
</dbReference>
<dbReference type="PANTHER" id="PTHR48081:SF8">
    <property type="entry name" value="ALPHA_BETA HYDROLASE FOLD-3 DOMAIN-CONTAINING PROTEIN-RELATED"/>
    <property type="match status" value="1"/>
</dbReference>
<dbReference type="RefSeq" id="WP_073050805.1">
    <property type="nucleotide sequence ID" value="NZ_FQZL01000041.1"/>
</dbReference>
<accession>A0A1M6MEV2</accession>
<evidence type="ECO:0000256" key="2">
    <source>
        <dbReference type="ARBA" id="ARBA00022801"/>
    </source>
</evidence>
<evidence type="ECO:0000313" key="4">
    <source>
        <dbReference type="EMBL" id="SHJ81984.1"/>
    </source>
</evidence>
<dbReference type="Proteomes" id="UP000184052">
    <property type="component" value="Unassembled WGS sequence"/>
</dbReference>
<gene>
    <name evidence="4" type="ORF">SAMN02745751_03455</name>
</gene>
<dbReference type="AlphaFoldDB" id="A0A1M6MEV2"/>
<keyword evidence="5" id="KW-1185">Reference proteome</keyword>
<protein>
    <submittedName>
        <fullName evidence="4">Acetyl esterase/lipase</fullName>
    </submittedName>
</protein>
<dbReference type="STRING" id="1121476.SAMN02745751_03455"/>
<dbReference type="EMBL" id="FQZL01000041">
    <property type="protein sequence ID" value="SHJ81984.1"/>
    <property type="molecule type" value="Genomic_DNA"/>
</dbReference>
<dbReference type="InterPro" id="IPR013094">
    <property type="entry name" value="AB_hydrolase_3"/>
</dbReference>
<dbReference type="InterPro" id="IPR002168">
    <property type="entry name" value="Lipase_GDXG_HIS_AS"/>
</dbReference>
<dbReference type="GO" id="GO:0016787">
    <property type="term" value="F:hydrolase activity"/>
    <property type="evidence" value="ECO:0007669"/>
    <property type="project" value="UniProtKB-KW"/>
</dbReference>
<dbReference type="PANTHER" id="PTHR48081">
    <property type="entry name" value="AB HYDROLASE SUPERFAMILY PROTEIN C4A8.06C"/>
    <property type="match status" value="1"/>
</dbReference>
<comment type="similarity">
    <text evidence="1">Belongs to the 'GDXG' lipolytic enzyme family.</text>
</comment>
<feature type="domain" description="Alpha/beta hydrolase fold-3" evidence="3">
    <location>
        <begin position="81"/>
        <end position="280"/>
    </location>
</feature>
<organism evidence="4 5">
    <name type="scientific">Dethiosulfatibacter aminovorans DSM 17477</name>
    <dbReference type="NCBI Taxonomy" id="1121476"/>
    <lineage>
        <taxon>Bacteria</taxon>
        <taxon>Bacillati</taxon>
        <taxon>Bacillota</taxon>
        <taxon>Tissierellia</taxon>
        <taxon>Dethiosulfatibacter</taxon>
    </lineage>
</organism>
<reference evidence="4 5" key="1">
    <citation type="submission" date="2016-11" db="EMBL/GenBank/DDBJ databases">
        <authorList>
            <person name="Jaros S."/>
            <person name="Januszkiewicz K."/>
            <person name="Wedrychowicz H."/>
        </authorList>
    </citation>
    <scope>NUCLEOTIDE SEQUENCE [LARGE SCALE GENOMIC DNA]</scope>
    <source>
        <strain evidence="4 5">DSM 17477</strain>
    </source>
</reference>
<dbReference type="PROSITE" id="PS01173">
    <property type="entry name" value="LIPASE_GDXG_HIS"/>
    <property type="match status" value="1"/>
</dbReference>
<dbReference type="Gene3D" id="3.40.50.1820">
    <property type="entry name" value="alpha/beta hydrolase"/>
    <property type="match status" value="1"/>
</dbReference>
<proteinExistence type="inferred from homology"/>
<dbReference type="SUPFAM" id="SSF53474">
    <property type="entry name" value="alpha/beta-Hydrolases"/>
    <property type="match status" value="1"/>
</dbReference>
<keyword evidence="2" id="KW-0378">Hydrolase</keyword>
<dbReference type="Pfam" id="PF07859">
    <property type="entry name" value="Abhydrolase_3"/>
    <property type="match status" value="1"/>
</dbReference>